<dbReference type="OrthoDB" id="4161235at2759"/>
<dbReference type="Proteomes" id="UP000019484">
    <property type="component" value="Unassembled WGS sequence"/>
</dbReference>
<evidence type="ECO:0000256" key="1">
    <source>
        <dbReference type="SAM" id="MobiDB-lite"/>
    </source>
</evidence>
<organism evidence="2 3">
    <name type="scientific">Capronia coronata CBS 617.96</name>
    <dbReference type="NCBI Taxonomy" id="1182541"/>
    <lineage>
        <taxon>Eukaryota</taxon>
        <taxon>Fungi</taxon>
        <taxon>Dikarya</taxon>
        <taxon>Ascomycota</taxon>
        <taxon>Pezizomycotina</taxon>
        <taxon>Eurotiomycetes</taxon>
        <taxon>Chaetothyriomycetidae</taxon>
        <taxon>Chaetothyriales</taxon>
        <taxon>Herpotrichiellaceae</taxon>
        <taxon>Capronia</taxon>
    </lineage>
</organism>
<sequence>MSSHAPAHDQTTHPTNANTNTHTHTPSNPMHEQSKSNTTPYVSSDPTTHLQAKPTSKLKGDIKGAAHGVAGSLQAATGTVLRNQGMAEKGFEKMNHEDARLAAKTGKPPVGSDTREETVPVNQASSVSGPGAGAGTGTSTSTSTI</sequence>
<accession>W9YDF2</accession>
<dbReference type="HOGENOM" id="CLU_117731_1_0_1"/>
<feature type="compositionally biased region" description="Low complexity" evidence="1">
    <location>
        <begin position="12"/>
        <end position="29"/>
    </location>
</feature>
<proteinExistence type="predicted"/>
<dbReference type="AlphaFoldDB" id="W9YDF2"/>
<name>W9YDF2_9EURO</name>
<protein>
    <recommendedName>
        <fullName evidence="4">CsbD-like domain-containing protein</fullName>
    </recommendedName>
</protein>
<gene>
    <name evidence="2" type="ORF">A1O1_04635</name>
</gene>
<evidence type="ECO:0000313" key="2">
    <source>
        <dbReference type="EMBL" id="EXJ87710.1"/>
    </source>
</evidence>
<dbReference type="RefSeq" id="XP_007723716.1">
    <property type="nucleotide sequence ID" value="XM_007725526.1"/>
</dbReference>
<dbReference type="eggNOG" id="ENOG502TG8Y">
    <property type="taxonomic scope" value="Eukaryota"/>
</dbReference>
<keyword evidence="3" id="KW-1185">Reference proteome</keyword>
<comment type="caution">
    <text evidence="2">The sequence shown here is derived from an EMBL/GenBank/DDBJ whole genome shotgun (WGS) entry which is preliminary data.</text>
</comment>
<feature type="region of interest" description="Disordered" evidence="1">
    <location>
        <begin position="1"/>
        <end position="145"/>
    </location>
</feature>
<feature type="compositionally biased region" description="Basic and acidic residues" evidence="1">
    <location>
        <begin position="1"/>
        <end position="11"/>
    </location>
</feature>
<dbReference type="EMBL" id="AMWN01000004">
    <property type="protein sequence ID" value="EXJ87710.1"/>
    <property type="molecule type" value="Genomic_DNA"/>
</dbReference>
<evidence type="ECO:0008006" key="4">
    <source>
        <dbReference type="Google" id="ProtNLM"/>
    </source>
</evidence>
<feature type="compositionally biased region" description="Polar residues" evidence="1">
    <location>
        <begin position="35"/>
        <end position="54"/>
    </location>
</feature>
<dbReference type="GeneID" id="19159515"/>
<evidence type="ECO:0000313" key="3">
    <source>
        <dbReference type="Proteomes" id="UP000019484"/>
    </source>
</evidence>
<feature type="compositionally biased region" description="Basic and acidic residues" evidence="1">
    <location>
        <begin position="89"/>
        <end position="101"/>
    </location>
</feature>
<reference evidence="2 3" key="1">
    <citation type="submission" date="2013-03" db="EMBL/GenBank/DDBJ databases">
        <title>The Genome Sequence of Capronia coronata CBS 617.96.</title>
        <authorList>
            <consortium name="The Broad Institute Genomics Platform"/>
            <person name="Cuomo C."/>
            <person name="de Hoog S."/>
            <person name="Gorbushina A."/>
            <person name="Walker B."/>
            <person name="Young S.K."/>
            <person name="Zeng Q."/>
            <person name="Gargeya S."/>
            <person name="Fitzgerald M."/>
            <person name="Haas B."/>
            <person name="Abouelleil A."/>
            <person name="Allen A.W."/>
            <person name="Alvarado L."/>
            <person name="Arachchi H.M."/>
            <person name="Berlin A.M."/>
            <person name="Chapman S.B."/>
            <person name="Gainer-Dewar J."/>
            <person name="Goldberg J."/>
            <person name="Griggs A."/>
            <person name="Gujja S."/>
            <person name="Hansen M."/>
            <person name="Howarth C."/>
            <person name="Imamovic A."/>
            <person name="Ireland A."/>
            <person name="Larimer J."/>
            <person name="McCowan C."/>
            <person name="Murphy C."/>
            <person name="Pearson M."/>
            <person name="Poon T.W."/>
            <person name="Priest M."/>
            <person name="Roberts A."/>
            <person name="Saif S."/>
            <person name="Shea T."/>
            <person name="Sisk P."/>
            <person name="Sykes S."/>
            <person name="Wortman J."/>
            <person name="Nusbaum C."/>
            <person name="Birren B."/>
        </authorList>
    </citation>
    <scope>NUCLEOTIDE SEQUENCE [LARGE SCALE GENOMIC DNA]</scope>
    <source>
        <strain evidence="2 3">CBS 617.96</strain>
    </source>
</reference>